<keyword evidence="1" id="KW-0548">Nucleotidyltransferase</keyword>
<dbReference type="Proteomes" id="UP000249819">
    <property type="component" value="Unassembled WGS sequence"/>
</dbReference>
<name>A0A327WEG5_9BACT</name>
<accession>A0A327WEG5</accession>
<evidence type="ECO:0000313" key="2">
    <source>
        <dbReference type="Proteomes" id="UP000249819"/>
    </source>
</evidence>
<organism evidence="1 2">
    <name type="scientific">Chitinophaga dinghuensis</name>
    <dbReference type="NCBI Taxonomy" id="1539050"/>
    <lineage>
        <taxon>Bacteria</taxon>
        <taxon>Pseudomonadati</taxon>
        <taxon>Bacteroidota</taxon>
        <taxon>Chitinophagia</taxon>
        <taxon>Chitinophagales</taxon>
        <taxon>Chitinophagaceae</taxon>
        <taxon>Chitinophaga</taxon>
    </lineage>
</organism>
<dbReference type="EMBL" id="QLMA01000002">
    <property type="protein sequence ID" value="RAJ85806.1"/>
    <property type="molecule type" value="Genomic_DNA"/>
</dbReference>
<proteinExistence type="predicted"/>
<reference evidence="1 2" key="1">
    <citation type="submission" date="2018-06" db="EMBL/GenBank/DDBJ databases">
        <title>Genomic Encyclopedia of Archaeal and Bacterial Type Strains, Phase II (KMG-II): from individual species to whole genera.</title>
        <authorList>
            <person name="Goeker M."/>
        </authorList>
    </citation>
    <scope>NUCLEOTIDE SEQUENCE [LARGE SCALE GENOMIC DNA]</scope>
    <source>
        <strain evidence="1 2">DSM 29821</strain>
    </source>
</reference>
<protein>
    <submittedName>
        <fullName evidence="1">N-acylneuraminate cytidylyltransferase/CMP-N,N'-diacetyllegionaminic acid synthase</fullName>
    </submittedName>
</protein>
<gene>
    <name evidence="1" type="ORF">CLV59_102511</name>
</gene>
<dbReference type="SUPFAM" id="SSF53448">
    <property type="entry name" value="Nucleotide-diphospho-sugar transferases"/>
    <property type="match status" value="1"/>
</dbReference>
<dbReference type="OrthoDB" id="9805604at2"/>
<dbReference type="GO" id="GO:0008781">
    <property type="term" value="F:N-acylneuraminate cytidylyltransferase activity"/>
    <property type="evidence" value="ECO:0007669"/>
    <property type="project" value="TreeGrafter"/>
</dbReference>
<evidence type="ECO:0000313" key="1">
    <source>
        <dbReference type="EMBL" id="RAJ85806.1"/>
    </source>
</evidence>
<dbReference type="InterPro" id="IPR050793">
    <property type="entry name" value="CMP-NeuNAc_synthase"/>
</dbReference>
<keyword evidence="1" id="KW-0808">Transferase</keyword>
<comment type="caution">
    <text evidence="1">The sequence shown here is derived from an EMBL/GenBank/DDBJ whole genome shotgun (WGS) entry which is preliminary data.</text>
</comment>
<keyword evidence="2" id="KW-1185">Reference proteome</keyword>
<dbReference type="Pfam" id="PF02348">
    <property type="entry name" value="CTP_transf_3"/>
    <property type="match status" value="1"/>
</dbReference>
<dbReference type="Gene3D" id="3.90.550.10">
    <property type="entry name" value="Spore Coat Polysaccharide Biosynthesis Protein SpsA, Chain A"/>
    <property type="match status" value="1"/>
</dbReference>
<dbReference type="PANTHER" id="PTHR21485:SF6">
    <property type="entry name" value="N-ACYLNEURAMINATE CYTIDYLYLTRANSFERASE-RELATED"/>
    <property type="match status" value="1"/>
</dbReference>
<sequence length="237" mass="26496">MNTLVTICARGGSKGIPGKNIKSIAGKPLIAYSIEHALKIVEERGAVAALSTDSDEIREVAAGLGLKTTYKRPAELATDQAGKIPVLNDLLQYEESKAGKEFDFLIDLDVTSPLRNVTDINEAFDALLAKQDAQNIFSVNPANRNPYFNMVEEDPDGFYKLCKKGTFVTRQSAPKVYDLNASFYIYRKSFFTDKEPSAITSRSLIHEMKHICFDLDHPIDFLFMEYLLENNKLGFNL</sequence>
<dbReference type="RefSeq" id="WP_111591439.1">
    <property type="nucleotide sequence ID" value="NZ_QLMA01000002.1"/>
</dbReference>
<dbReference type="AlphaFoldDB" id="A0A327WEG5"/>
<dbReference type="InterPro" id="IPR003329">
    <property type="entry name" value="Cytidylyl_trans"/>
</dbReference>
<dbReference type="PANTHER" id="PTHR21485">
    <property type="entry name" value="HAD SUPERFAMILY MEMBERS CMAS AND KDSC"/>
    <property type="match status" value="1"/>
</dbReference>
<dbReference type="CDD" id="cd02513">
    <property type="entry name" value="CMP-NeuAc_Synthase"/>
    <property type="match status" value="1"/>
</dbReference>
<dbReference type="InterPro" id="IPR029044">
    <property type="entry name" value="Nucleotide-diphossugar_trans"/>
</dbReference>